<dbReference type="SUPFAM" id="SSF47928">
    <property type="entry name" value="N-terminal domain of the delta subunit of the F1F0-ATP synthase"/>
    <property type="match status" value="1"/>
</dbReference>
<accession>A0A7T0KQ75</accession>
<dbReference type="GO" id="GO:0046933">
    <property type="term" value="F:proton-transporting ATP synthase activity, rotational mechanism"/>
    <property type="evidence" value="ECO:0007669"/>
    <property type="project" value="UniProtKB-UniRule"/>
</dbReference>
<dbReference type="InterPro" id="IPR020781">
    <property type="entry name" value="ATPase_OSCP/d_CS"/>
</dbReference>
<dbReference type="NCBIfam" id="TIGR01145">
    <property type="entry name" value="ATP_synt_delta"/>
    <property type="match status" value="1"/>
</dbReference>
<gene>
    <name evidence="8" type="primary">atpH</name>
    <name evidence="9" type="ORF">G7Y29_04330</name>
</gene>
<evidence type="ECO:0000256" key="1">
    <source>
        <dbReference type="ARBA" id="ARBA00004370"/>
    </source>
</evidence>
<dbReference type="AlphaFoldDB" id="A0A7T0KQ75"/>
<comment type="function">
    <text evidence="8">F(1)F(0) ATP synthase produces ATP from ADP in the presence of a proton or sodium gradient. F-type ATPases consist of two structural domains, F(1) containing the extramembraneous catalytic core and F(0) containing the membrane proton channel, linked together by a central stalk and a peripheral stalk. During catalysis, ATP synthesis in the catalytic domain of F(1) is coupled via a rotary mechanism of the central stalk subunits to proton translocation.</text>
</comment>
<dbReference type="PRINTS" id="PR00125">
    <property type="entry name" value="ATPASEDELTA"/>
</dbReference>
<dbReference type="InterPro" id="IPR000711">
    <property type="entry name" value="ATPase_OSCP/dsu"/>
</dbReference>
<evidence type="ECO:0000256" key="2">
    <source>
        <dbReference type="ARBA" id="ARBA00022448"/>
    </source>
</evidence>
<dbReference type="Gene3D" id="1.10.520.20">
    <property type="entry name" value="N-terminal domain of the delta subunit of the F1F0-ATP synthase"/>
    <property type="match status" value="1"/>
</dbReference>
<dbReference type="InterPro" id="IPR026015">
    <property type="entry name" value="ATP_synth_OSCP/delta_N_sf"/>
</dbReference>
<reference evidence="9 10" key="1">
    <citation type="submission" date="2020-11" db="EMBL/GenBank/DDBJ databases">
        <title>Corynebacterium sp. MC1420.</title>
        <authorList>
            <person name="Zhou J."/>
        </authorList>
    </citation>
    <scope>NUCLEOTIDE SEQUENCE [LARGE SCALE GENOMIC DNA]</scope>
    <source>
        <strain evidence="9 10">MC1420</strain>
    </source>
</reference>
<dbReference type="GO" id="GO:0045259">
    <property type="term" value="C:proton-transporting ATP synthase complex"/>
    <property type="evidence" value="ECO:0007669"/>
    <property type="project" value="UniProtKB-KW"/>
</dbReference>
<dbReference type="NCBIfam" id="NF009967">
    <property type="entry name" value="PRK13430.1"/>
    <property type="match status" value="1"/>
</dbReference>
<proteinExistence type="inferred from homology"/>
<evidence type="ECO:0000256" key="4">
    <source>
        <dbReference type="ARBA" id="ARBA00023065"/>
    </source>
</evidence>
<organism evidence="9 10">
    <name type="scientific">Corynebacterium qintianiae</name>
    <dbReference type="NCBI Taxonomy" id="2709392"/>
    <lineage>
        <taxon>Bacteria</taxon>
        <taxon>Bacillati</taxon>
        <taxon>Actinomycetota</taxon>
        <taxon>Actinomycetes</taxon>
        <taxon>Mycobacteriales</taxon>
        <taxon>Corynebacteriaceae</taxon>
        <taxon>Corynebacterium</taxon>
    </lineage>
</organism>
<evidence type="ECO:0000256" key="3">
    <source>
        <dbReference type="ARBA" id="ARBA00022781"/>
    </source>
</evidence>
<comment type="subcellular location">
    <subcellularLocation>
        <location evidence="8">Cell membrane</location>
        <topology evidence="8">Peripheral membrane protein</topology>
    </subcellularLocation>
    <subcellularLocation>
        <location evidence="1">Membrane</location>
    </subcellularLocation>
</comment>
<protein>
    <recommendedName>
        <fullName evidence="8">ATP synthase subunit delta</fullName>
    </recommendedName>
    <alternativeName>
        <fullName evidence="8">ATP synthase F(1) sector subunit delta</fullName>
    </alternativeName>
    <alternativeName>
        <fullName evidence="8">F-type ATPase subunit delta</fullName>
        <shortName evidence="8">F-ATPase subunit delta</shortName>
    </alternativeName>
</protein>
<evidence type="ECO:0000256" key="8">
    <source>
        <dbReference type="HAMAP-Rule" id="MF_01416"/>
    </source>
</evidence>
<dbReference type="Pfam" id="PF00213">
    <property type="entry name" value="OSCP"/>
    <property type="match status" value="1"/>
</dbReference>
<name>A0A7T0KQ75_9CORY</name>
<keyword evidence="7 8" id="KW-0066">ATP synthesis</keyword>
<evidence type="ECO:0000256" key="7">
    <source>
        <dbReference type="ARBA" id="ARBA00023310"/>
    </source>
</evidence>
<keyword evidence="5 8" id="KW-0472">Membrane</keyword>
<evidence type="ECO:0000313" key="10">
    <source>
        <dbReference type="Proteomes" id="UP000594586"/>
    </source>
</evidence>
<dbReference type="Proteomes" id="UP000594586">
    <property type="component" value="Chromosome"/>
</dbReference>
<dbReference type="HAMAP" id="MF_01416">
    <property type="entry name" value="ATP_synth_delta_bact"/>
    <property type="match status" value="1"/>
</dbReference>
<dbReference type="PANTHER" id="PTHR11910">
    <property type="entry name" value="ATP SYNTHASE DELTA CHAIN"/>
    <property type="match status" value="1"/>
</dbReference>
<keyword evidence="10" id="KW-1185">Reference proteome</keyword>
<keyword evidence="8" id="KW-1003">Cell membrane</keyword>
<dbReference type="KEGG" id="cqn:G7Y29_04330"/>
<evidence type="ECO:0000313" key="9">
    <source>
        <dbReference type="EMBL" id="QPK84018.1"/>
    </source>
</evidence>
<evidence type="ECO:0000256" key="5">
    <source>
        <dbReference type="ARBA" id="ARBA00023136"/>
    </source>
</evidence>
<evidence type="ECO:0000256" key="6">
    <source>
        <dbReference type="ARBA" id="ARBA00023196"/>
    </source>
</evidence>
<comment type="similarity">
    <text evidence="8">Belongs to the ATPase delta chain family.</text>
</comment>
<dbReference type="GO" id="GO:0005886">
    <property type="term" value="C:plasma membrane"/>
    <property type="evidence" value="ECO:0007669"/>
    <property type="project" value="UniProtKB-SubCell"/>
</dbReference>
<keyword evidence="3 8" id="KW-0375">Hydrogen ion transport</keyword>
<dbReference type="EMBL" id="CP064955">
    <property type="protein sequence ID" value="QPK84018.1"/>
    <property type="molecule type" value="Genomic_DNA"/>
</dbReference>
<comment type="function">
    <text evidence="8">This protein is part of the stalk that links CF(0) to CF(1). It either transmits conformational changes from CF(0) to CF(1) or is implicated in proton conduction.</text>
</comment>
<keyword evidence="6 8" id="KW-0139">CF(1)</keyword>
<keyword evidence="4 8" id="KW-0406">Ion transport</keyword>
<dbReference type="RefSeq" id="WP_165002148.1">
    <property type="nucleotide sequence ID" value="NZ_CP064955.1"/>
</dbReference>
<dbReference type="PROSITE" id="PS00389">
    <property type="entry name" value="ATPASE_DELTA"/>
    <property type="match status" value="1"/>
</dbReference>
<keyword evidence="2 8" id="KW-0813">Transport</keyword>
<sequence>MKAASREAQEQVQGQLEELIRNSDDSVAAAAQIGTELFLVVDQLDRERALRVAVADQSLEPAQREGIVNDVFGPKVAEPTRQVLAAAAKQEWSTPRDLRTGLVNLGRRALLKGAQEQGQLEQVENELFQLSVLLENEKQLTQLLSDRTATADKKRGLLANVIYGKVTVFTEALALQVIGRPAHNPVDDLAAVATQVAELRGKTVARVATAEELDGSQRETLAGKLEQIYGREMAIHSEVDPSLLGGMVIRVGDEVIDGSTRGKITRLRADLAATTAY</sequence>